<dbReference type="GeneID" id="111289997"/>
<protein>
    <submittedName>
        <fullName evidence="8">BTB/POZ and TAZ domain-containing protein 1-like isoform X1</fullName>
    </submittedName>
</protein>
<keyword evidence="4" id="KW-0833">Ubl conjugation pathway</keyword>
<organism evidence="7 8">
    <name type="scientific">Durio zibethinus</name>
    <name type="common">Durian</name>
    <dbReference type="NCBI Taxonomy" id="66656"/>
    <lineage>
        <taxon>Eukaryota</taxon>
        <taxon>Viridiplantae</taxon>
        <taxon>Streptophyta</taxon>
        <taxon>Embryophyta</taxon>
        <taxon>Tracheophyta</taxon>
        <taxon>Spermatophyta</taxon>
        <taxon>Magnoliopsida</taxon>
        <taxon>eudicotyledons</taxon>
        <taxon>Gunneridae</taxon>
        <taxon>Pentapetalae</taxon>
        <taxon>rosids</taxon>
        <taxon>malvids</taxon>
        <taxon>Malvales</taxon>
        <taxon>Malvaceae</taxon>
        <taxon>Helicteroideae</taxon>
        <taxon>Durio</taxon>
    </lineage>
</organism>
<dbReference type="SMART" id="SM00551">
    <property type="entry name" value="ZnF_TAZ"/>
    <property type="match status" value="1"/>
</dbReference>
<reference evidence="8" key="1">
    <citation type="submission" date="2025-08" db="UniProtKB">
        <authorList>
            <consortium name="RefSeq"/>
        </authorList>
    </citation>
    <scope>IDENTIFICATION</scope>
    <source>
        <tissue evidence="8">Fruit stalk</tissue>
    </source>
</reference>
<evidence type="ECO:0000256" key="5">
    <source>
        <dbReference type="ARBA" id="ARBA00022833"/>
    </source>
</evidence>
<dbReference type="GO" id="GO:0016567">
    <property type="term" value="P:protein ubiquitination"/>
    <property type="evidence" value="ECO:0007669"/>
    <property type="project" value="UniProtKB-UniPathway"/>
</dbReference>
<feature type="domain" description="BTB" evidence="6">
    <location>
        <begin position="26"/>
        <end position="95"/>
    </location>
</feature>
<dbReference type="SMART" id="SM00225">
    <property type="entry name" value="BTB"/>
    <property type="match status" value="1"/>
</dbReference>
<keyword evidence="3" id="KW-0863">Zinc-finger</keyword>
<dbReference type="FunFam" id="1.25.40.420:FF:000012">
    <property type="entry name" value="BTB/POZ and TAZ domain-containing protein 2"/>
    <property type="match status" value="1"/>
</dbReference>
<dbReference type="InterPro" id="IPR011333">
    <property type="entry name" value="SKP1/BTB/POZ_sf"/>
</dbReference>
<evidence type="ECO:0000256" key="2">
    <source>
        <dbReference type="ARBA" id="ARBA00022723"/>
    </source>
</evidence>
<dbReference type="Proteomes" id="UP000515121">
    <property type="component" value="Unplaced"/>
</dbReference>
<dbReference type="GO" id="GO:0009725">
    <property type="term" value="P:response to hormone"/>
    <property type="evidence" value="ECO:0007669"/>
    <property type="project" value="UniProtKB-ARBA"/>
</dbReference>
<dbReference type="InterPro" id="IPR000197">
    <property type="entry name" value="Znf_TAZ"/>
</dbReference>
<dbReference type="OrthoDB" id="6359816at2759"/>
<dbReference type="Gene3D" id="1.20.1020.10">
    <property type="entry name" value="TAZ domain"/>
    <property type="match status" value="1"/>
</dbReference>
<sequence length="381" mass="43727">MEDTNRNSTSSAVISAIPSACELPEPDVQIVTSGGLRIPVHSSILAMVSPVLENIIERPLKHRSSERVIPILGVPCDAVSAFVGFLYTSRCSEEQMEKYGIHLLALSHVYSVPRLKQRCTRGVSQRLTVENVVDVLQLARLCDVPDLYLKCMKQIAAHFKSVEETEGWKFMQDHDPWLELEILKFIDETESRKNRTRRHREEQSLYLQLSEAMECLEHIFTEGCTTVGPYDMEPEKKTGPCNKYTTCHGVQMLIKHFALCKRRSNGGGCYRCKRMWQLLRLHSSICDQPDSCKVPLCRYYYSSNFSFIIINIKTVCFCKCDRQFKLKAQQQKMSADGKWKLLVRKVLSAKAISSLSLAKRKREEELRETMGSHVFKTFRLC</sequence>
<dbReference type="CDD" id="cd14733">
    <property type="entry name" value="BACK"/>
    <property type="match status" value="1"/>
</dbReference>
<dbReference type="AlphaFoldDB" id="A0A6P5Y9I5"/>
<gene>
    <name evidence="8" type="primary">LOC111289997</name>
</gene>
<evidence type="ECO:0000256" key="3">
    <source>
        <dbReference type="ARBA" id="ARBA00022771"/>
    </source>
</evidence>
<keyword evidence="2" id="KW-0479">Metal-binding</keyword>
<evidence type="ECO:0000313" key="7">
    <source>
        <dbReference type="Proteomes" id="UP000515121"/>
    </source>
</evidence>
<dbReference type="Pfam" id="PF02135">
    <property type="entry name" value="zf-TAZ"/>
    <property type="match status" value="1"/>
</dbReference>
<dbReference type="SUPFAM" id="SSF57933">
    <property type="entry name" value="TAZ domain"/>
    <property type="match status" value="1"/>
</dbReference>
<name>A0A6P5Y9I5_DURZI</name>
<dbReference type="Gene3D" id="1.25.40.420">
    <property type="match status" value="1"/>
</dbReference>
<evidence type="ECO:0000259" key="6">
    <source>
        <dbReference type="PROSITE" id="PS50097"/>
    </source>
</evidence>
<evidence type="ECO:0000256" key="4">
    <source>
        <dbReference type="ARBA" id="ARBA00022786"/>
    </source>
</evidence>
<dbReference type="PROSITE" id="PS50097">
    <property type="entry name" value="BTB"/>
    <property type="match status" value="1"/>
</dbReference>
<dbReference type="GO" id="GO:0005634">
    <property type="term" value="C:nucleus"/>
    <property type="evidence" value="ECO:0007669"/>
    <property type="project" value="TreeGrafter"/>
</dbReference>
<dbReference type="GO" id="GO:0005516">
    <property type="term" value="F:calmodulin binding"/>
    <property type="evidence" value="ECO:0007669"/>
    <property type="project" value="UniProtKB-ARBA"/>
</dbReference>
<evidence type="ECO:0000313" key="8">
    <source>
        <dbReference type="RefSeq" id="XP_022737118.1"/>
    </source>
</evidence>
<dbReference type="Gene3D" id="3.30.710.10">
    <property type="entry name" value="Potassium Channel Kv1.1, Chain A"/>
    <property type="match status" value="1"/>
</dbReference>
<dbReference type="PANTHER" id="PTHR46287">
    <property type="entry name" value="BTB/POZ AND TAZ DOMAIN-CONTAINING PROTEIN 3-RELATED"/>
    <property type="match status" value="1"/>
</dbReference>
<dbReference type="GO" id="GO:0009751">
    <property type="term" value="P:response to salicylic acid"/>
    <property type="evidence" value="ECO:0007669"/>
    <property type="project" value="UniProtKB-ARBA"/>
</dbReference>
<proteinExistence type="predicted"/>
<dbReference type="UniPathway" id="UPA00143"/>
<keyword evidence="5" id="KW-0862">Zinc</keyword>
<keyword evidence="7" id="KW-1185">Reference proteome</keyword>
<dbReference type="PANTHER" id="PTHR46287:SF4">
    <property type="entry name" value="BTB_POZ AND TAZ DOMAIN-CONTAINING PROTEIN 2"/>
    <property type="match status" value="1"/>
</dbReference>
<dbReference type="GO" id="GO:0006355">
    <property type="term" value="P:regulation of DNA-templated transcription"/>
    <property type="evidence" value="ECO:0007669"/>
    <property type="project" value="UniProtKB-ARBA"/>
</dbReference>
<dbReference type="RefSeq" id="XP_022737118.1">
    <property type="nucleotide sequence ID" value="XM_022881383.1"/>
</dbReference>
<dbReference type="InterPro" id="IPR035898">
    <property type="entry name" value="TAZ_dom_sf"/>
</dbReference>
<dbReference type="InterPro" id="IPR000210">
    <property type="entry name" value="BTB/POZ_dom"/>
</dbReference>
<dbReference type="KEGG" id="dzi:111289997"/>
<comment type="pathway">
    <text evidence="1">Protein modification; protein ubiquitination.</text>
</comment>
<evidence type="ECO:0000256" key="1">
    <source>
        <dbReference type="ARBA" id="ARBA00004906"/>
    </source>
</evidence>
<dbReference type="Pfam" id="PF00651">
    <property type="entry name" value="BTB"/>
    <property type="match status" value="1"/>
</dbReference>
<dbReference type="SUPFAM" id="SSF54695">
    <property type="entry name" value="POZ domain"/>
    <property type="match status" value="1"/>
</dbReference>
<dbReference type="GO" id="GO:0042542">
    <property type="term" value="P:response to hydrogen peroxide"/>
    <property type="evidence" value="ECO:0007669"/>
    <property type="project" value="UniProtKB-ARBA"/>
</dbReference>
<accession>A0A6P5Y9I5</accession>
<dbReference type="GO" id="GO:0008270">
    <property type="term" value="F:zinc ion binding"/>
    <property type="evidence" value="ECO:0007669"/>
    <property type="project" value="UniProtKB-KW"/>
</dbReference>
<dbReference type="InterPro" id="IPR044513">
    <property type="entry name" value="BT1/2/3/4/5"/>
</dbReference>